<dbReference type="EMBL" id="ML732170">
    <property type="protein sequence ID" value="KAB8077284.1"/>
    <property type="molecule type" value="Genomic_DNA"/>
</dbReference>
<accession>A0A5N5XCN5</accession>
<keyword evidence="3" id="KW-1185">Reference proteome</keyword>
<name>A0A5N5XCN5_9EURO</name>
<feature type="compositionally biased region" description="Gly residues" evidence="1">
    <location>
        <begin position="10"/>
        <end position="20"/>
    </location>
</feature>
<dbReference type="PANTHER" id="PTHR40462">
    <property type="entry name" value="CHROMOSOME 1, WHOLE GENOME SHOTGUN SEQUENCE"/>
    <property type="match status" value="1"/>
</dbReference>
<evidence type="ECO:0000313" key="3">
    <source>
        <dbReference type="Proteomes" id="UP000326565"/>
    </source>
</evidence>
<dbReference type="OrthoDB" id="3050608at2759"/>
<feature type="compositionally biased region" description="Basic and acidic residues" evidence="1">
    <location>
        <begin position="26"/>
        <end position="38"/>
    </location>
</feature>
<dbReference type="PANTHER" id="PTHR40462:SF1">
    <property type="entry name" value="EXPRESSED PROTEIN"/>
    <property type="match status" value="1"/>
</dbReference>
<sequence>MGLSNIASKLGGGGHHGGGSANNEDYIDRGLDSVEKKYGGGHINPQDTKARQTNEKITDAGRNKFESMTGKKVPHKVSN</sequence>
<dbReference type="AlphaFoldDB" id="A0A5N5XCN5"/>
<evidence type="ECO:0000256" key="1">
    <source>
        <dbReference type="SAM" id="MobiDB-lite"/>
    </source>
</evidence>
<proteinExistence type="predicted"/>
<evidence type="ECO:0000313" key="2">
    <source>
        <dbReference type="EMBL" id="KAB8077284.1"/>
    </source>
</evidence>
<gene>
    <name evidence="2" type="ORF">BDV29DRAFT_168416</name>
</gene>
<reference evidence="2 3" key="1">
    <citation type="submission" date="2019-04" db="EMBL/GenBank/DDBJ databases">
        <title>Friends and foes A comparative genomics study of 23 Aspergillus species from section Flavi.</title>
        <authorList>
            <consortium name="DOE Joint Genome Institute"/>
            <person name="Kjaerbolling I."/>
            <person name="Vesth T."/>
            <person name="Frisvad J.C."/>
            <person name="Nybo J.L."/>
            <person name="Theobald S."/>
            <person name="Kildgaard S."/>
            <person name="Isbrandt T."/>
            <person name="Kuo A."/>
            <person name="Sato A."/>
            <person name="Lyhne E.K."/>
            <person name="Kogle M.E."/>
            <person name="Wiebenga A."/>
            <person name="Kun R.S."/>
            <person name="Lubbers R.J."/>
            <person name="Makela M.R."/>
            <person name="Barry K."/>
            <person name="Chovatia M."/>
            <person name="Clum A."/>
            <person name="Daum C."/>
            <person name="Haridas S."/>
            <person name="He G."/>
            <person name="LaButti K."/>
            <person name="Lipzen A."/>
            <person name="Mondo S."/>
            <person name="Riley R."/>
            <person name="Salamov A."/>
            <person name="Simmons B.A."/>
            <person name="Magnuson J.K."/>
            <person name="Henrissat B."/>
            <person name="Mortensen U.H."/>
            <person name="Larsen T.O."/>
            <person name="Devries R.P."/>
            <person name="Grigoriev I.V."/>
            <person name="Machida M."/>
            <person name="Baker S.E."/>
            <person name="Andersen M.R."/>
        </authorList>
    </citation>
    <scope>NUCLEOTIDE SEQUENCE [LARGE SCALE GENOMIC DNA]</scope>
    <source>
        <strain evidence="2 3">CBS 151.66</strain>
    </source>
</reference>
<protein>
    <submittedName>
        <fullName evidence="2">Uncharacterized protein</fullName>
    </submittedName>
</protein>
<feature type="region of interest" description="Disordered" evidence="1">
    <location>
        <begin position="1"/>
        <end position="79"/>
    </location>
</feature>
<organism evidence="2 3">
    <name type="scientific">Aspergillus leporis</name>
    <dbReference type="NCBI Taxonomy" id="41062"/>
    <lineage>
        <taxon>Eukaryota</taxon>
        <taxon>Fungi</taxon>
        <taxon>Dikarya</taxon>
        <taxon>Ascomycota</taxon>
        <taxon>Pezizomycotina</taxon>
        <taxon>Eurotiomycetes</taxon>
        <taxon>Eurotiomycetidae</taxon>
        <taxon>Eurotiales</taxon>
        <taxon>Aspergillaceae</taxon>
        <taxon>Aspergillus</taxon>
        <taxon>Aspergillus subgen. Circumdati</taxon>
    </lineage>
</organism>
<dbReference type="Proteomes" id="UP000326565">
    <property type="component" value="Unassembled WGS sequence"/>
</dbReference>
<feature type="compositionally biased region" description="Basic and acidic residues" evidence="1">
    <location>
        <begin position="48"/>
        <end position="65"/>
    </location>
</feature>